<keyword evidence="2" id="KW-1185">Reference proteome</keyword>
<name>A0A4Z1AT58_9LEPT</name>
<protein>
    <recommendedName>
        <fullName evidence="3">Lamin tail domain-containing protein</fullName>
    </recommendedName>
</protein>
<proteinExistence type="predicted"/>
<dbReference type="NCBIfam" id="NF047473">
    <property type="entry name" value="lipo_LIC11755"/>
    <property type="match status" value="1"/>
</dbReference>
<dbReference type="Proteomes" id="UP000297241">
    <property type="component" value="Unassembled WGS sequence"/>
</dbReference>
<organism evidence="1 2">
    <name type="scientific">Leptospira dzoumogneensis</name>
    <dbReference type="NCBI Taxonomy" id="2484904"/>
    <lineage>
        <taxon>Bacteria</taxon>
        <taxon>Pseudomonadati</taxon>
        <taxon>Spirochaetota</taxon>
        <taxon>Spirochaetia</taxon>
        <taxon>Leptospirales</taxon>
        <taxon>Leptospiraceae</taxon>
        <taxon>Leptospira</taxon>
    </lineage>
</organism>
<accession>A0A4Z1AT58</accession>
<evidence type="ECO:0000313" key="1">
    <source>
        <dbReference type="EMBL" id="TGM98785.1"/>
    </source>
</evidence>
<dbReference type="OrthoDB" id="343280at2"/>
<dbReference type="EMBL" id="RQHS01000018">
    <property type="protein sequence ID" value="TGM98785.1"/>
    <property type="molecule type" value="Genomic_DNA"/>
</dbReference>
<sequence>MRTILSAFSLIIFFISASCKQDSASELLWEETEKSVQFRYDPNYSEDPRLISDLVRENDRICFISGEDPNFSIRICIHEEGISEYIRVLSAWKEGSLISEFVSTLSDHSEYRIGTYLFSGIKKKVKDPKFGLVGDSKLKFLSASDSVWDRSDFNLKNHFKTFSIFSLSNGSYFLVLPPWIGSEVYLGLSFQASDLEKEIRNLIQEKNRIGLGTCTSSIPIITEIFGETNSNLGRWIEVYNPHTFPICEEGLELNLFGNKVTLPKTTGFISPYETRIYSEDSASLESISFSGIKWGDLKKAGKILLSRGDQSYEFNLPGTGYLFGENYYSWKGNTFSNCKTSSPFCMDPGENRTTNLESGADCDPNDFVLEELNPNGLLHKGVLQEDWKYLDLIYTGNKICDPSSLKISWGKNLFPIKISKKISAGEILSIGNLPFLLGSPSYSFSIFKSTSTTDIVSISNSNGKEKVLWDGIFRTSKGIPNRIVLQKTNGETVSICFENGESFLHPYFDSYLNASSQSAFSQSAIALENPRTSAAIKFCSKSKTISEVKFSEISWMGSYQGSDPISKDRFLEFVSIGDSFPDSAFLEIIQGNGTVVSIILPLEKEGLSVLSSGRSICFPQTEFWKDPSFSLPSSGSNLLKVYDPNTGGVWDEFYYSSSGPGVNDTRNKIRKSAYSKSGSGVRAWFASLYEGRPFRDPSCSFTDAHPGFLE</sequence>
<dbReference type="AlphaFoldDB" id="A0A4Z1AT58"/>
<evidence type="ECO:0008006" key="3">
    <source>
        <dbReference type="Google" id="ProtNLM"/>
    </source>
</evidence>
<gene>
    <name evidence="1" type="ORF">EHR06_12735</name>
</gene>
<reference evidence="1" key="1">
    <citation type="journal article" date="2019" name="PLoS Negl. Trop. Dis.">
        <title>Revisiting the worldwide diversity of Leptospira species in the environment.</title>
        <authorList>
            <person name="Vincent A.T."/>
            <person name="Schiettekatte O."/>
            <person name="Bourhy P."/>
            <person name="Veyrier F.J."/>
            <person name="Picardeau M."/>
        </authorList>
    </citation>
    <scope>NUCLEOTIDE SEQUENCE [LARGE SCALE GENOMIC DNA]</scope>
    <source>
        <strain evidence="1">201601113</strain>
    </source>
</reference>
<dbReference type="RefSeq" id="WP_135757345.1">
    <property type="nucleotide sequence ID" value="NZ_RQHS01000018.1"/>
</dbReference>
<dbReference type="PROSITE" id="PS51257">
    <property type="entry name" value="PROKAR_LIPOPROTEIN"/>
    <property type="match status" value="1"/>
</dbReference>
<evidence type="ECO:0000313" key="2">
    <source>
        <dbReference type="Proteomes" id="UP000297241"/>
    </source>
</evidence>
<comment type="caution">
    <text evidence="1">The sequence shown here is derived from an EMBL/GenBank/DDBJ whole genome shotgun (WGS) entry which is preliminary data.</text>
</comment>